<gene>
    <name evidence="10 15" type="primary">purL</name>
    <name evidence="15" type="synonym">purI</name>
    <name evidence="15" type="ORF">V6X73_03680</name>
</gene>
<dbReference type="Gene3D" id="3.40.50.880">
    <property type="match status" value="1"/>
</dbReference>
<comment type="similarity">
    <text evidence="2 10">In the N-terminal section; belongs to the FGAMS family.</text>
</comment>
<dbReference type="PROSITE" id="PS51273">
    <property type="entry name" value="GATASE_TYPE_1"/>
    <property type="match status" value="1"/>
</dbReference>
<evidence type="ECO:0000256" key="6">
    <source>
        <dbReference type="ARBA" id="ARBA00022755"/>
    </source>
</evidence>
<dbReference type="Gene3D" id="3.90.650.10">
    <property type="entry name" value="PurM-like C-terminal domain"/>
    <property type="match status" value="2"/>
</dbReference>
<feature type="domain" description="FGAR-AT PurM N-terminal-like" evidence="14">
    <location>
        <begin position="652"/>
        <end position="811"/>
    </location>
</feature>
<dbReference type="RefSeq" id="WP_367958951.1">
    <property type="nucleotide sequence ID" value="NZ_JBAKFK010000002.1"/>
</dbReference>
<dbReference type="GO" id="GO:0004642">
    <property type="term" value="F:phosphoribosylformylglycinamidine synthase activity"/>
    <property type="evidence" value="ECO:0007669"/>
    <property type="project" value="UniProtKB-EC"/>
</dbReference>
<keyword evidence="5 10" id="KW-0547">Nucleotide-binding</keyword>
<dbReference type="InterPro" id="IPR041609">
    <property type="entry name" value="PurL_linker"/>
</dbReference>
<evidence type="ECO:0000256" key="2">
    <source>
        <dbReference type="ARBA" id="ARBA00008608"/>
    </source>
</evidence>
<keyword evidence="4 10" id="KW-0479">Metal-binding</keyword>
<keyword evidence="9 10" id="KW-0315">Glutamine amidotransferase</keyword>
<dbReference type="PANTHER" id="PTHR10099">
    <property type="entry name" value="PHOSPHORIBOSYLFORMYLGLYCINAMIDINE SYNTHASE"/>
    <property type="match status" value="1"/>
</dbReference>
<feature type="domain" description="PurM-like C-terminal" evidence="11">
    <location>
        <begin position="836"/>
        <end position="971"/>
    </location>
</feature>
<dbReference type="Pfam" id="PF18076">
    <property type="entry name" value="FGAR-AT_N"/>
    <property type="match status" value="1"/>
</dbReference>
<dbReference type="InterPro" id="IPR036921">
    <property type="entry name" value="PurM-like_N_sf"/>
</dbReference>
<comment type="subunit">
    <text evidence="10">Monomer.</text>
</comment>
<dbReference type="Pfam" id="PF22689">
    <property type="entry name" value="FGAR-AT_PurM_N-like"/>
    <property type="match status" value="1"/>
</dbReference>
<name>A0ABV3TC64_9GAMM</name>
<feature type="domain" description="Phosphoribosylformylglycinamidine synthase linker" evidence="12">
    <location>
        <begin position="176"/>
        <end position="225"/>
    </location>
</feature>
<feature type="active site" description="Nucleophile" evidence="10">
    <location>
        <position position="1139"/>
    </location>
</feature>
<proteinExistence type="inferred from homology"/>
<dbReference type="SUPFAM" id="SSF109736">
    <property type="entry name" value="FGAM synthase PurL, linker domain"/>
    <property type="match status" value="1"/>
</dbReference>
<dbReference type="HAMAP" id="MF_00419">
    <property type="entry name" value="PurL_1"/>
    <property type="match status" value="1"/>
</dbReference>
<feature type="binding site" evidence="10">
    <location>
        <begin position="311"/>
        <end position="322"/>
    </location>
    <ligand>
        <name>ATP</name>
        <dbReference type="ChEBI" id="CHEBI:30616"/>
    </ligand>
</feature>
<keyword evidence="7 10" id="KW-0067">ATP-binding</keyword>
<dbReference type="NCBIfam" id="TIGR01735">
    <property type="entry name" value="FGAM_synt"/>
    <property type="match status" value="1"/>
</dbReference>
<feature type="binding site" evidence="10">
    <location>
        <position position="722"/>
    </location>
    <ligand>
        <name>Mg(2+)</name>
        <dbReference type="ChEBI" id="CHEBI:18420"/>
    </ligand>
</feature>
<evidence type="ECO:0000259" key="13">
    <source>
        <dbReference type="Pfam" id="PF18076"/>
    </source>
</evidence>
<dbReference type="SMART" id="SM01211">
    <property type="entry name" value="GATase_5"/>
    <property type="match status" value="1"/>
</dbReference>
<evidence type="ECO:0000256" key="10">
    <source>
        <dbReference type="HAMAP-Rule" id="MF_00419"/>
    </source>
</evidence>
<dbReference type="InterPro" id="IPR029062">
    <property type="entry name" value="Class_I_gatase-like"/>
</dbReference>
<keyword evidence="6 10" id="KW-0658">Purine biosynthesis</keyword>
<comment type="function">
    <text evidence="10">Phosphoribosylformylglycinamidine synthase involved in the purines biosynthetic pathway. Catalyzes the ATP-dependent conversion of formylglycinamide ribonucleotide (FGAR) and glutamine to yield formylglycinamidine ribonucleotide (FGAM) and glutamate.</text>
</comment>
<protein>
    <recommendedName>
        <fullName evidence="10">Phosphoribosylformylglycinamidine synthase</fullName>
        <shortName evidence="10">FGAM synthase</shortName>
        <shortName evidence="10">FGAMS</shortName>
        <ecNumber evidence="10">6.3.5.3</ecNumber>
    </recommendedName>
    <alternativeName>
        <fullName evidence="10">Formylglycinamide ribonucleotide amidotransferase</fullName>
        <shortName evidence="10">FGAR amidotransferase</shortName>
        <shortName evidence="10">FGAR-AT</shortName>
    </alternativeName>
</protein>
<feature type="binding site" evidence="10">
    <location>
        <position position="726"/>
    </location>
    <ligand>
        <name>Mg(2+)</name>
        <dbReference type="ChEBI" id="CHEBI:18420"/>
    </ligand>
</feature>
<evidence type="ECO:0000256" key="5">
    <source>
        <dbReference type="ARBA" id="ARBA00022741"/>
    </source>
</evidence>
<evidence type="ECO:0000259" key="12">
    <source>
        <dbReference type="Pfam" id="PF18072"/>
    </source>
</evidence>
<dbReference type="InterPro" id="IPR036676">
    <property type="entry name" value="PurM-like_C_sf"/>
</dbReference>
<comment type="caution">
    <text evidence="15">The sequence shown here is derived from an EMBL/GenBank/DDBJ whole genome shotgun (WGS) entry which is preliminary data.</text>
</comment>
<feature type="domain" description="PurM-like C-terminal" evidence="11">
    <location>
        <begin position="436"/>
        <end position="591"/>
    </location>
</feature>
<dbReference type="CDD" id="cd02204">
    <property type="entry name" value="PurL_repeat2"/>
    <property type="match status" value="1"/>
</dbReference>
<dbReference type="EMBL" id="JBAKFM010000002">
    <property type="protein sequence ID" value="MEX0468831.1"/>
    <property type="molecule type" value="Genomic_DNA"/>
</dbReference>
<feature type="binding site" evidence="10">
    <location>
        <position position="683"/>
    </location>
    <ligand>
        <name>Mg(2+)</name>
        <dbReference type="ChEBI" id="CHEBI:18420"/>
    </ligand>
</feature>
<keyword evidence="3 10" id="KW-0436">Ligase</keyword>
<comment type="caution">
    <text evidence="10">Lacks conserved residue(s) required for the propagation of feature annotation.</text>
</comment>
<feature type="binding site" evidence="10">
    <location>
        <position position="890"/>
    </location>
    <ligand>
        <name>ATP</name>
        <dbReference type="ChEBI" id="CHEBI:30616"/>
    </ligand>
</feature>
<dbReference type="Pfam" id="PF13507">
    <property type="entry name" value="GATase_5"/>
    <property type="match status" value="1"/>
</dbReference>
<dbReference type="EC" id="6.3.5.3" evidence="10"/>
<dbReference type="PANTHER" id="PTHR10099:SF1">
    <property type="entry name" value="PHOSPHORIBOSYLFORMYLGLYCINAMIDINE SYNTHASE"/>
    <property type="match status" value="1"/>
</dbReference>
<dbReference type="InterPro" id="IPR010918">
    <property type="entry name" value="PurM-like_C_dom"/>
</dbReference>
<dbReference type="Gene3D" id="3.30.1330.10">
    <property type="entry name" value="PurM-like, N-terminal domain"/>
    <property type="match status" value="2"/>
</dbReference>
<comment type="pathway">
    <text evidence="1 10">Purine metabolism; IMP biosynthesis via de novo pathway; 5-amino-1-(5-phospho-D-ribosyl)imidazole from N(2)-formyl-N(1)-(5-phospho-D-ribosyl)glycinamide: step 1/2.</text>
</comment>
<dbReference type="InterPro" id="IPR036604">
    <property type="entry name" value="PurS-like_sf"/>
</dbReference>
<dbReference type="InterPro" id="IPR010073">
    <property type="entry name" value="PurL_large"/>
</dbReference>
<keyword evidence="10" id="KW-0963">Cytoplasm</keyword>
<feature type="binding site" evidence="10">
    <location>
        <position position="888"/>
    </location>
    <ligand>
        <name>Mg(2+)</name>
        <dbReference type="ChEBI" id="CHEBI:18420"/>
    </ligand>
</feature>
<dbReference type="CDD" id="cd02203">
    <property type="entry name" value="PurL_repeat1"/>
    <property type="match status" value="1"/>
</dbReference>
<evidence type="ECO:0000256" key="3">
    <source>
        <dbReference type="ARBA" id="ARBA00022598"/>
    </source>
</evidence>
<evidence type="ECO:0000313" key="16">
    <source>
        <dbReference type="Proteomes" id="UP001556709"/>
    </source>
</evidence>
<dbReference type="SUPFAM" id="SSF56042">
    <property type="entry name" value="PurM C-terminal domain-like"/>
    <property type="match status" value="2"/>
</dbReference>
<evidence type="ECO:0000256" key="9">
    <source>
        <dbReference type="ARBA" id="ARBA00022962"/>
    </source>
</evidence>
<accession>A0ABV3TC64</accession>
<evidence type="ECO:0000256" key="7">
    <source>
        <dbReference type="ARBA" id="ARBA00022840"/>
    </source>
</evidence>
<keyword evidence="16" id="KW-1185">Reference proteome</keyword>
<dbReference type="Proteomes" id="UP001556709">
    <property type="component" value="Unassembled WGS sequence"/>
</dbReference>
<feature type="active site" evidence="10">
    <location>
        <position position="1264"/>
    </location>
</feature>
<evidence type="ECO:0000256" key="1">
    <source>
        <dbReference type="ARBA" id="ARBA00004920"/>
    </source>
</evidence>
<feature type="domain" description="Phosphoribosylformylglycinamidine synthase N-terminal" evidence="13">
    <location>
        <begin position="36"/>
        <end position="155"/>
    </location>
</feature>
<sequence>MWVLLADTPAQPVAEPRLVERARGAEPRLDTLWVRTLYLVDAPQPLDDAHHQKLQSLLDARPVTPADGLDEAAGGQVFVTPRLGTLSPWASKATEIARQCGLDGVRRVERAVVYRACDATGDGLALAPGGALADALHDRMTESVLGELAAAEALFATQSPRPLQRIDLSGDGRAALDRANAQLGLALSADEIDYLLDNYQALQRDPTDVELMMFAQANSEHCRHKIFNADWVIDGQPMPHSLFAMIRHTHRERPDGVLSAYSDNAAVIEAGCVDRYWPDRDGAYHHVDEPAHLVMKVETHNHPTAISPFAGAATGVGGEIRDEAATGRGARTKAGLAGFSVSNLRIPGAEQPWEVDHGRPDRMASAYEIMLDGPIGAARYGNEFGRPQLVGYFRTYEQTVPDVEGEAIRGYHKPVMIAGGMGAIRSHQIDKGKAPAGSPLVVLGGPAMLIGLGGGAASSVASGQSDEALDFASVQRSNPEMERRCQEVIDACWRLGEHNPIIAIHDVGAGGLSNALPELLDDAGRGGRMNLRDIPCAEPGLSPLEIWCNEAQERYVLVLDSARLETFCALCRRERAPCAVVGEATESPQLVLADARDEDNPVDIPMALLLGKPPRMQRDVRRAGSSLRPLDLAGVSLAEAMDRLLRLPTVASKGFLITIADRTVGGLTTRDQMVGPWQVPVGDFGLTLGDYSGYRGEAMAMGERSPVALVDAPASGRMAIGEALTNLMGAAVGRLSAVNLSANWMAACGHPGEDARLYDTVEAVGRALCPALGIAIPVGKDSLSMKTVWQAGDQQRTVTAPLTLVVSAFAPVADARRAVTPQLAARPDSQLLLLDLGGGRRLGGSALAQVYGQLGDKAPDLDDPAAFRAGFDLVQHLLGHDCILALHDVSDGGLAVTLAEMGFAGRQGIAVDLSTLSDDPLAAAFAEELGVVLQVADEALEAVQTAVEAAGLEQRLYRLGRPIAAEHLVIRHHGAVVLDKALGELEQAWHETSYHMQSRRDDPDCAGEAHQALADRDDPGLRAVLSFDPSEDPAAAMVNTRVRPRVAVLREQGVNSHIEMAAAFERAGFEPRDIHTTDLMADPGRLEDCQALVACGGFSYGDVLGAGVGWARTIRFNPQLRDAFAGFFDRPDTLALGVCNGCQMLSALRGIIPGTERWPDFKANRSRQYEARLAMVEVLPSQSLMLGDMAGSRLPIVVAHGEGRAVFSTDAGAREAIDAGQVGLRYIDAADRPAEAYPANPNGSPLGVTGLCNADGRITIMMPHPERVFRTVQHSWHPEEWGEDGPWLRLFRNARRALG</sequence>
<reference evidence="15 16" key="1">
    <citation type="submission" date="2024-02" db="EMBL/GenBank/DDBJ databases">
        <title>New especies of Spiribacter isolated from saline water.</title>
        <authorList>
            <person name="Leon M.J."/>
            <person name="De La Haba R."/>
            <person name="Sanchez-Porro C."/>
            <person name="Ventosa A."/>
        </authorList>
    </citation>
    <scope>NUCLEOTIDE SEQUENCE [LARGE SCALE GENOMIC DNA]</scope>
    <source>
        <strain evidence="16">ag22IC6-390</strain>
    </source>
</reference>
<evidence type="ECO:0000256" key="4">
    <source>
        <dbReference type="ARBA" id="ARBA00022723"/>
    </source>
</evidence>
<evidence type="ECO:0000256" key="8">
    <source>
        <dbReference type="ARBA" id="ARBA00022842"/>
    </source>
</evidence>
<organism evidence="15 16">
    <name type="scientific">Spiribacter pallidus</name>
    <dbReference type="NCBI Taxonomy" id="1987936"/>
    <lineage>
        <taxon>Bacteria</taxon>
        <taxon>Pseudomonadati</taxon>
        <taxon>Pseudomonadota</taxon>
        <taxon>Gammaproteobacteria</taxon>
        <taxon>Chromatiales</taxon>
        <taxon>Ectothiorhodospiraceae</taxon>
        <taxon>Spiribacter</taxon>
    </lineage>
</organism>
<dbReference type="SUPFAM" id="SSF52317">
    <property type="entry name" value="Class I glutamine amidotransferase-like"/>
    <property type="match status" value="1"/>
</dbReference>
<evidence type="ECO:0000313" key="15">
    <source>
        <dbReference type="EMBL" id="MEX0468831.1"/>
    </source>
</evidence>
<dbReference type="InterPro" id="IPR040707">
    <property type="entry name" value="FGAR-AT_N"/>
</dbReference>
<dbReference type="CDD" id="cd01740">
    <property type="entry name" value="GATase1_FGAR_AT"/>
    <property type="match status" value="1"/>
</dbReference>
<dbReference type="InterPro" id="IPR055181">
    <property type="entry name" value="FGAR-AT_PurM_N-like"/>
</dbReference>
<dbReference type="NCBIfam" id="NF003672">
    <property type="entry name" value="PRK05297.1"/>
    <property type="match status" value="1"/>
</dbReference>
<dbReference type="SUPFAM" id="SSF55326">
    <property type="entry name" value="PurM N-terminal domain-like"/>
    <property type="match status" value="2"/>
</dbReference>
<comment type="catalytic activity">
    <reaction evidence="10">
        <text>N(2)-formyl-N(1)-(5-phospho-beta-D-ribosyl)glycinamide + L-glutamine + ATP + H2O = 2-formamido-N(1)-(5-O-phospho-beta-D-ribosyl)acetamidine + L-glutamate + ADP + phosphate + H(+)</text>
        <dbReference type="Rhea" id="RHEA:17129"/>
        <dbReference type="ChEBI" id="CHEBI:15377"/>
        <dbReference type="ChEBI" id="CHEBI:15378"/>
        <dbReference type="ChEBI" id="CHEBI:29985"/>
        <dbReference type="ChEBI" id="CHEBI:30616"/>
        <dbReference type="ChEBI" id="CHEBI:43474"/>
        <dbReference type="ChEBI" id="CHEBI:58359"/>
        <dbReference type="ChEBI" id="CHEBI:147286"/>
        <dbReference type="ChEBI" id="CHEBI:147287"/>
        <dbReference type="ChEBI" id="CHEBI:456216"/>
        <dbReference type="EC" id="6.3.5.3"/>
    </reaction>
</comment>
<dbReference type="Pfam" id="PF02769">
    <property type="entry name" value="AIRS_C"/>
    <property type="match status" value="2"/>
</dbReference>
<evidence type="ECO:0000259" key="14">
    <source>
        <dbReference type="Pfam" id="PF22689"/>
    </source>
</evidence>
<feature type="active site" evidence="10">
    <location>
        <position position="1266"/>
    </location>
</feature>
<keyword evidence="8 10" id="KW-0460">Magnesium</keyword>
<dbReference type="SUPFAM" id="SSF82697">
    <property type="entry name" value="PurS-like"/>
    <property type="match status" value="1"/>
</dbReference>
<comment type="subcellular location">
    <subcellularLocation>
        <location evidence="10">Cytoplasm</location>
    </subcellularLocation>
</comment>
<evidence type="ECO:0000259" key="11">
    <source>
        <dbReference type="Pfam" id="PF02769"/>
    </source>
</evidence>
<dbReference type="Pfam" id="PF18072">
    <property type="entry name" value="FGAR-AT_linker"/>
    <property type="match status" value="1"/>
</dbReference>
<dbReference type="Gene3D" id="1.10.8.750">
    <property type="entry name" value="Phosphoribosylformylglycinamidine synthase, linker domain"/>
    <property type="match status" value="1"/>
</dbReference>